<dbReference type="InterPro" id="IPR039426">
    <property type="entry name" value="TonB-dep_rcpt-like"/>
</dbReference>
<keyword evidence="10" id="KW-0675">Receptor</keyword>
<keyword evidence="5 7" id="KW-0472">Membrane</keyword>
<organism evidence="10 11">
    <name type="scientific">Sphingobacterium yanglingense</name>
    <dbReference type="NCBI Taxonomy" id="1437280"/>
    <lineage>
        <taxon>Bacteria</taxon>
        <taxon>Pseudomonadati</taxon>
        <taxon>Bacteroidota</taxon>
        <taxon>Sphingobacteriia</taxon>
        <taxon>Sphingobacteriales</taxon>
        <taxon>Sphingobacteriaceae</taxon>
        <taxon>Sphingobacterium</taxon>
    </lineage>
</organism>
<evidence type="ECO:0000256" key="5">
    <source>
        <dbReference type="ARBA" id="ARBA00023136"/>
    </source>
</evidence>
<protein>
    <submittedName>
        <fullName evidence="10">Outer membrane receptor protein involved in Fe transport</fullName>
    </submittedName>
</protein>
<feature type="domain" description="TonB-dependent receptor plug" evidence="8">
    <location>
        <begin position="146"/>
        <end position="221"/>
    </location>
</feature>
<evidence type="ECO:0000313" key="11">
    <source>
        <dbReference type="Proteomes" id="UP000295292"/>
    </source>
</evidence>
<dbReference type="Proteomes" id="UP000295292">
    <property type="component" value="Unassembled WGS sequence"/>
</dbReference>
<dbReference type="Pfam" id="PF14905">
    <property type="entry name" value="OMP_b-brl_3"/>
    <property type="match status" value="1"/>
</dbReference>
<dbReference type="GO" id="GO:0009279">
    <property type="term" value="C:cell outer membrane"/>
    <property type="evidence" value="ECO:0007669"/>
    <property type="project" value="UniProtKB-SubCell"/>
</dbReference>
<reference evidence="10 11" key="1">
    <citation type="submission" date="2019-03" db="EMBL/GenBank/DDBJ databases">
        <title>Genomic Encyclopedia of Archaeal and Bacterial Type Strains, Phase II (KMG-II): from individual species to whole genera.</title>
        <authorList>
            <person name="Goeker M."/>
        </authorList>
    </citation>
    <scope>NUCLEOTIDE SEQUENCE [LARGE SCALE GENOMIC DNA]</scope>
    <source>
        <strain evidence="10 11">DSM 28353</strain>
    </source>
</reference>
<dbReference type="Pfam" id="PF07715">
    <property type="entry name" value="Plug"/>
    <property type="match status" value="1"/>
</dbReference>
<dbReference type="InterPro" id="IPR041700">
    <property type="entry name" value="OMP_b-brl_3"/>
</dbReference>
<dbReference type="OrthoDB" id="606851at2"/>
<dbReference type="PROSITE" id="PS52016">
    <property type="entry name" value="TONB_DEPENDENT_REC_3"/>
    <property type="match status" value="1"/>
</dbReference>
<dbReference type="EMBL" id="SNYV01000015">
    <property type="protein sequence ID" value="TDQ76427.1"/>
    <property type="molecule type" value="Genomic_DNA"/>
</dbReference>
<name>A0A4R6WEL0_9SPHI</name>
<proteinExistence type="inferred from homology"/>
<evidence type="ECO:0000313" key="10">
    <source>
        <dbReference type="EMBL" id="TDQ76427.1"/>
    </source>
</evidence>
<evidence type="ECO:0000256" key="7">
    <source>
        <dbReference type="PROSITE-ProRule" id="PRU01360"/>
    </source>
</evidence>
<dbReference type="InterPro" id="IPR008969">
    <property type="entry name" value="CarboxyPept-like_regulatory"/>
</dbReference>
<evidence type="ECO:0000259" key="9">
    <source>
        <dbReference type="Pfam" id="PF14905"/>
    </source>
</evidence>
<dbReference type="SUPFAM" id="SSF56935">
    <property type="entry name" value="Porins"/>
    <property type="match status" value="1"/>
</dbReference>
<dbReference type="Gene3D" id="2.170.130.10">
    <property type="entry name" value="TonB-dependent receptor, plug domain"/>
    <property type="match status" value="1"/>
</dbReference>
<keyword evidence="2 7" id="KW-0813">Transport</keyword>
<gene>
    <name evidence="10" type="ORF">CLV99_3015</name>
</gene>
<accession>A0A4R6WEL0</accession>
<dbReference type="InterPro" id="IPR037066">
    <property type="entry name" value="Plug_dom_sf"/>
</dbReference>
<dbReference type="InterPro" id="IPR036942">
    <property type="entry name" value="Beta-barrel_TonB_sf"/>
</dbReference>
<evidence type="ECO:0000256" key="6">
    <source>
        <dbReference type="ARBA" id="ARBA00023237"/>
    </source>
</evidence>
<dbReference type="InterPro" id="IPR012910">
    <property type="entry name" value="Plug_dom"/>
</dbReference>
<sequence length="830" mass="93236">MQLKLLFTLFFALPLFIYAQQGQFKVSVLEESSKEPVLGASVSLLHAVSKAPVKGRQTDSNGVALMDAIPAGKYILKISFVGMLDYEREGVVIAANKTNDIGVVSLVESGRQLDEIVVKGRLPELQLGIDKKVFDVSQSIVSVGGTAQDLLANVPTLQVDMDGSVSLRGSNSVRVLIDGKESAMAGSDVNKLLQSLPADAVAKVEIITNPSAKYDAEGQSGIINIVLKKNTRTGFNGVANASVGSYDNYNAGVTLNYRDRKFNYFGGYNYRNGRNVGEGGVRTVQLFDGLQQENSEITESNSETFRKGINNSFRLGTDYYANEKTTISVGANLSLRDNKRGEDIFYNYYNRPGYGSSSSRKSRQKEEDLGYDISFDFKRTLRKEGEELTANVTSGYDKEDGTNDYIQRYDKTSTISESRRKNATNESGRNWNFQLDYVLPLGENHKFEAGYRTILRSSDEGQRSEKLVGGVFEPDYGVNNDFNMKSGVHALYANYQRMLSQRIGLQLGLRAEDAFLNTTIRSFEPSLIEKGRDVTPGRLDYFRVYPSLFLTYDVNSEGDKVQLSYSRRVQRPRGWQVNPFVDLSDETNFRQGNPELMPEDIHAVEMSFAKFYSGWNFLASAYYRRINDVTQPFQYDQNDSIAAVYLDDNPNATFMRWENIGSRNNAGFEVVSKVNIFPWWDITANGNVFYFKIEPNEGYNVRSSDGLSWNANLTTNLKLAKLTSLQLRGDYRAPMNSLQGRTKAMKGGDLALKQDVLQGKGSITFNVRDLFDSRQFGGDSYLSSQYSDRFFRWSKRTFTLGFSYRFGVQDLTKGRKKNEDMPSDENMGGY</sequence>
<keyword evidence="11" id="KW-1185">Reference proteome</keyword>
<dbReference type="Pfam" id="PF13620">
    <property type="entry name" value="CarboxypepD_reg"/>
    <property type="match status" value="1"/>
</dbReference>
<keyword evidence="3 7" id="KW-1134">Transmembrane beta strand</keyword>
<evidence type="ECO:0000256" key="3">
    <source>
        <dbReference type="ARBA" id="ARBA00022452"/>
    </source>
</evidence>
<comment type="subcellular location">
    <subcellularLocation>
        <location evidence="1 7">Cell outer membrane</location>
        <topology evidence="1 7">Multi-pass membrane protein</topology>
    </subcellularLocation>
</comment>
<keyword evidence="4 7" id="KW-0812">Transmembrane</keyword>
<evidence type="ECO:0000256" key="2">
    <source>
        <dbReference type="ARBA" id="ARBA00022448"/>
    </source>
</evidence>
<dbReference type="SUPFAM" id="SSF49464">
    <property type="entry name" value="Carboxypeptidase regulatory domain-like"/>
    <property type="match status" value="1"/>
</dbReference>
<feature type="domain" description="Outer membrane protein beta-barrel" evidence="9">
    <location>
        <begin position="380"/>
        <end position="804"/>
    </location>
</feature>
<dbReference type="AlphaFoldDB" id="A0A4R6WEL0"/>
<dbReference type="RefSeq" id="WP_133585244.1">
    <property type="nucleotide sequence ID" value="NZ_SNYV01000015.1"/>
</dbReference>
<keyword evidence="6 7" id="KW-0998">Cell outer membrane</keyword>
<dbReference type="Gene3D" id="2.40.170.20">
    <property type="entry name" value="TonB-dependent receptor, beta-barrel domain"/>
    <property type="match status" value="1"/>
</dbReference>
<comment type="caution">
    <text evidence="10">The sequence shown here is derived from an EMBL/GenBank/DDBJ whole genome shotgun (WGS) entry which is preliminary data.</text>
</comment>
<evidence type="ECO:0000256" key="1">
    <source>
        <dbReference type="ARBA" id="ARBA00004571"/>
    </source>
</evidence>
<evidence type="ECO:0000256" key="4">
    <source>
        <dbReference type="ARBA" id="ARBA00022692"/>
    </source>
</evidence>
<evidence type="ECO:0000259" key="8">
    <source>
        <dbReference type="Pfam" id="PF07715"/>
    </source>
</evidence>
<comment type="similarity">
    <text evidence="7">Belongs to the TonB-dependent receptor family.</text>
</comment>